<feature type="transmembrane region" description="Helical" evidence="7">
    <location>
        <begin position="338"/>
        <end position="359"/>
    </location>
</feature>
<evidence type="ECO:0000259" key="8">
    <source>
        <dbReference type="Pfam" id="PF00361"/>
    </source>
</evidence>
<comment type="caution">
    <text evidence="10">The sequence shown here is derived from an EMBL/GenBank/DDBJ whole genome shotgun (WGS) entry which is preliminary data.</text>
</comment>
<dbReference type="PRINTS" id="PR01435">
    <property type="entry name" value="NPOXDRDTASE5"/>
</dbReference>
<feature type="transmembrane region" description="Helical" evidence="7">
    <location>
        <begin position="606"/>
        <end position="626"/>
    </location>
</feature>
<feature type="transmembrane region" description="Helical" evidence="7">
    <location>
        <begin position="414"/>
        <end position="440"/>
    </location>
</feature>
<evidence type="ECO:0000256" key="2">
    <source>
        <dbReference type="ARBA" id="ARBA00008483"/>
    </source>
</evidence>
<accession>A0ABT9LU77</accession>
<sequence length="632" mass="69685">MIELALILCLLPLVAAVFSFVLRKSSAWLHALVATLAMLISALLALIVFFHPYHRHAMEASIHWLALNHDFMLTVGVRLNALNNLMLVIVTLVSLNVMLFSYGYLKTDERIGIYYAYLNFFAFSMLALVMSANLLQLYIFWEMVGLCSYLLVGFWFFKNEAARAARKSFVVTRLGDAGMLGGILLLALAAHSFNDSTQALLAASGNLHLSWLSQPHLLTLAMLLIFLGCVGKSAQFPLHVWLPDAMEGPTPVSALIHAATMVAAGVYLVARLYPLFQLAPGVLETIAYIGAGTALLAACIALSQRDIKRVIAYSTISQLGYMMAALGIGAYADGVFHLLTHAFFKALLFLAAGSVIHALAGTQDLFQMGGLRKKMPITFYTFLAGALALSGVVPFAGFWSKDAILSAALASRHYIVYALLLIAAFCTAVYIFRLIFLAFAGQSRQPALTEHAHEGGWEMKAPLLFLAIFATFAGFLNTPLNDDALTRYLEPGMPMSEYQNWPILSMLISTLVALLGIAVAYLAFQRWQAQGSPVPPERGRPWWIQISYRKFYLDEIYYHTIQRAGRFLSMLIDLFDRYFLQGLVRLIALLFYGIGNALRMTQDGLLQSYGTIALAALVVWFAIAVFRAGGVF</sequence>
<dbReference type="RefSeq" id="WP_306953293.1">
    <property type="nucleotide sequence ID" value="NZ_JAURUO010000003.1"/>
</dbReference>
<feature type="transmembrane region" description="Helical" evidence="7">
    <location>
        <begin position="461"/>
        <end position="480"/>
    </location>
</feature>
<dbReference type="NCBIfam" id="NF005141">
    <property type="entry name" value="PRK06590.1"/>
    <property type="match status" value="1"/>
</dbReference>
<proteinExistence type="inferred from homology"/>
<feature type="transmembrane region" description="Helical" evidence="7">
    <location>
        <begin position="252"/>
        <end position="273"/>
    </location>
</feature>
<keyword evidence="11" id="KW-1185">Reference proteome</keyword>
<dbReference type="PANTHER" id="PTHR42829">
    <property type="entry name" value="NADH-UBIQUINONE OXIDOREDUCTASE CHAIN 5"/>
    <property type="match status" value="1"/>
</dbReference>
<dbReference type="InterPro" id="IPR001516">
    <property type="entry name" value="Proton_antipo_N"/>
</dbReference>
<feature type="domain" description="NADH:quinone oxidoreductase/Mrp antiporter transmembrane" evidence="8">
    <location>
        <begin position="131"/>
        <end position="425"/>
    </location>
</feature>
<evidence type="ECO:0000259" key="9">
    <source>
        <dbReference type="Pfam" id="PF00662"/>
    </source>
</evidence>
<dbReference type="NCBIfam" id="TIGR01974">
    <property type="entry name" value="NDH_I_L"/>
    <property type="match status" value="1"/>
</dbReference>
<dbReference type="Gene3D" id="1.20.5.2700">
    <property type="match status" value="1"/>
</dbReference>
<gene>
    <name evidence="10" type="ORF">J2S04_000676</name>
</gene>
<evidence type="ECO:0000256" key="1">
    <source>
        <dbReference type="ARBA" id="ARBA00004651"/>
    </source>
</evidence>
<name>A0ABT9LU77_9BACL</name>
<dbReference type="PRINTS" id="PR01434">
    <property type="entry name" value="NADHDHGNASE5"/>
</dbReference>
<feature type="transmembrane region" description="Helical" evidence="7">
    <location>
        <begin position="29"/>
        <end position="50"/>
    </location>
</feature>
<organism evidence="10 11">
    <name type="scientific">Alicyclobacillus tolerans</name>
    <dbReference type="NCBI Taxonomy" id="90970"/>
    <lineage>
        <taxon>Bacteria</taxon>
        <taxon>Bacillati</taxon>
        <taxon>Bacillota</taxon>
        <taxon>Bacilli</taxon>
        <taxon>Bacillales</taxon>
        <taxon>Alicyclobacillaceae</taxon>
        <taxon>Alicyclobacillus</taxon>
    </lineage>
</organism>
<dbReference type="Proteomes" id="UP001229209">
    <property type="component" value="Unassembled WGS sequence"/>
</dbReference>
<keyword evidence="5 7" id="KW-0472">Membrane</keyword>
<dbReference type="InterPro" id="IPR003945">
    <property type="entry name" value="NU5C-like"/>
</dbReference>
<dbReference type="Pfam" id="PF00662">
    <property type="entry name" value="Proton_antipo_N"/>
    <property type="match status" value="1"/>
</dbReference>
<evidence type="ECO:0000256" key="6">
    <source>
        <dbReference type="RuleBase" id="RU000320"/>
    </source>
</evidence>
<feature type="transmembrane region" description="Helical" evidence="7">
    <location>
        <begin position="112"/>
        <end position="132"/>
    </location>
</feature>
<feature type="domain" description="NADH-Ubiquinone oxidoreductase (complex I) chain 5 N-terminal" evidence="9">
    <location>
        <begin position="64"/>
        <end position="114"/>
    </location>
</feature>
<dbReference type="EMBL" id="JAURUO010000003">
    <property type="protein sequence ID" value="MDP9727746.1"/>
    <property type="molecule type" value="Genomic_DNA"/>
</dbReference>
<evidence type="ECO:0000256" key="7">
    <source>
        <dbReference type="SAM" id="Phobius"/>
    </source>
</evidence>
<comment type="similarity">
    <text evidence="2">Belongs to the CPA3 antiporters (TC 2.A.63) subunit A family.</text>
</comment>
<feature type="transmembrane region" description="Helical" evidence="7">
    <location>
        <begin position="578"/>
        <end position="594"/>
    </location>
</feature>
<evidence type="ECO:0000313" key="10">
    <source>
        <dbReference type="EMBL" id="MDP9727746.1"/>
    </source>
</evidence>
<dbReference type="InterPro" id="IPR001750">
    <property type="entry name" value="ND/Mrp_TM"/>
</dbReference>
<dbReference type="PANTHER" id="PTHR42829:SF2">
    <property type="entry name" value="NADH-UBIQUINONE OXIDOREDUCTASE CHAIN 5"/>
    <property type="match status" value="1"/>
</dbReference>
<dbReference type="InterPro" id="IPR018393">
    <property type="entry name" value="NADHpl_OxRdtase_5_subgr"/>
</dbReference>
<protein>
    <submittedName>
        <fullName evidence="10">NADH-quinone oxidoreductase subunit L</fullName>
    </submittedName>
</protein>
<feature type="transmembrane region" description="Helical" evidence="7">
    <location>
        <begin position="169"/>
        <end position="191"/>
    </location>
</feature>
<evidence type="ECO:0000256" key="4">
    <source>
        <dbReference type="ARBA" id="ARBA00022989"/>
    </source>
</evidence>
<dbReference type="Pfam" id="PF00361">
    <property type="entry name" value="Proton_antipo_M"/>
    <property type="match status" value="1"/>
</dbReference>
<feature type="transmembrane region" description="Helical" evidence="7">
    <location>
        <begin position="211"/>
        <end position="231"/>
    </location>
</feature>
<keyword evidence="3 6" id="KW-0812">Transmembrane</keyword>
<feature type="transmembrane region" description="Helical" evidence="7">
    <location>
        <begin position="285"/>
        <end position="303"/>
    </location>
</feature>
<comment type="subcellular location">
    <subcellularLocation>
        <location evidence="1">Cell membrane</location>
        <topology evidence="1">Multi-pass membrane protein</topology>
    </subcellularLocation>
    <subcellularLocation>
        <location evidence="6">Membrane</location>
        <topology evidence="6">Multi-pass membrane protein</topology>
    </subcellularLocation>
</comment>
<feature type="transmembrane region" description="Helical" evidence="7">
    <location>
        <begin position="379"/>
        <end position="399"/>
    </location>
</feature>
<evidence type="ECO:0000313" key="11">
    <source>
        <dbReference type="Proteomes" id="UP001229209"/>
    </source>
</evidence>
<feature type="transmembrane region" description="Helical" evidence="7">
    <location>
        <begin position="500"/>
        <end position="524"/>
    </location>
</feature>
<evidence type="ECO:0000256" key="5">
    <source>
        <dbReference type="ARBA" id="ARBA00023136"/>
    </source>
</evidence>
<evidence type="ECO:0000256" key="3">
    <source>
        <dbReference type="ARBA" id="ARBA00022692"/>
    </source>
</evidence>
<feature type="transmembrane region" description="Helical" evidence="7">
    <location>
        <begin position="85"/>
        <end position="105"/>
    </location>
</feature>
<feature type="transmembrane region" description="Helical" evidence="7">
    <location>
        <begin position="310"/>
        <end position="332"/>
    </location>
</feature>
<reference evidence="10 11" key="1">
    <citation type="submission" date="2023-07" db="EMBL/GenBank/DDBJ databases">
        <title>Genomic Encyclopedia of Type Strains, Phase IV (KMG-IV): sequencing the most valuable type-strain genomes for metagenomic binning, comparative biology and taxonomic classification.</title>
        <authorList>
            <person name="Goeker M."/>
        </authorList>
    </citation>
    <scope>NUCLEOTIDE SEQUENCE [LARGE SCALE GENOMIC DNA]</scope>
    <source>
        <strain evidence="10 11">DSM 25924</strain>
    </source>
</reference>
<feature type="transmembrane region" description="Helical" evidence="7">
    <location>
        <begin position="138"/>
        <end position="157"/>
    </location>
</feature>
<keyword evidence="4 7" id="KW-1133">Transmembrane helix</keyword>